<dbReference type="InterPro" id="IPR000719">
    <property type="entry name" value="Prot_kinase_dom"/>
</dbReference>
<evidence type="ECO:0000256" key="2">
    <source>
        <dbReference type="ARBA" id="ARBA00018572"/>
    </source>
</evidence>
<protein>
    <recommendedName>
        <fullName evidence="2">Serine/threonine-protein kinase ATG1</fullName>
    </recommendedName>
    <alternativeName>
        <fullName evidence="5">Autophagy-related protein 1</fullName>
    </alternativeName>
    <alternativeName>
        <fullName evidence="3">Serine/threonine-protein kinase atg1</fullName>
    </alternativeName>
</protein>
<evidence type="ECO:0000256" key="1">
    <source>
        <dbReference type="ARBA" id="ARBA00004623"/>
    </source>
</evidence>
<dbReference type="EMBL" id="JAACFV010000243">
    <property type="protein sequence ID" value="KAF7502517.1"/>
    <property type="molecule type" value="Genomic_DNA"/>
</dbReference>
<dbReference type="Pfam" id="PF00069">
    <property type="entry name" value="Pkinase"/>
    <property type="match status" value="1"/>
</dbReference>
<comment type="caution">
    <text evidence="7">The sequence shown here is derived from an EMBL/GenBank/DDBJ whole genome shotgun (WGS) entry which is preliminary data.</text>
</comment>
<gene>
    <name evidence="7" type="ORF">GJ744_005638</name>
</gene>
<dbReference type="Gene3D" id="1.10.510.10">
    <property type="entry name" value="Transferase(Phosphotransferase) domain 1"/>
    <property type="match status" value="1"/>
</dbReference>
<dbReference type="PROSITE" id="PS50011">
    <property type="entry name" value="PROTEIN_KINASE_DOM"/>
    <property type="match status" value="1"/>
</dbReference>
<dbReference type="GO" id="GO:0004674">
    <property type="term" value="F:protein serine/threonine kinase activity"/>
    <property type="evidence" value="ECO:0007669"/>
    <property type="project" value="InterPro"/>
</dbReference>
<name>A0A8H7A7D9_9EURO</name>
<accession>A0A8H7A7D9</accession>
<dbReference type="InterPro" id="IPR008271">
    <property type="entry name" value="Ser/Thr_kinase_AS"/>
</dbReference>
<dbReference type="AlphaFoldDB" id="A0A8H7A7D9"/>
<dbReference type="OrthoDB" id="10252171at2759"/>
<dbReference type="PROSITE" id="PS00108">
    <property type="entry name" value="PROTEIN_KINASE_ST"/>
    <property type="match status" value="1"/>
</dbReference>
<dbReference type="GO" id="GO:0006914">
    <property type="term" value="P:autophagy"/>
    <property type="evidence" value="ECO:0007669"/>
    <property type="project" value="UniProtKB-KW"/>
</dbReference>
<keyword evidence="8" id="KW-1185">Reference proteome</keyword>
<evidence type="ECO:0000313" key="7">
    <source>
        <dbReference type="EMBL" id="KAF7502517.1"/>
    </source>
</evidence>
<dbReference type="Proteomes" id="UP000606974">
    <property type="component" value="Unassembled WGS sequence"/>
</dbReference>
<evidence type="ECO:0000256" key="5">
    <source>
        <dbReference type="ARBA" id="ARBA00030237"/>
    </source>
</evidence>
<evidence type="ECO:0000256" key="4">
    <source>
        <dbReference type="ARBA" id="ARBA00023006"/>
    </source>
</evidence>
<dbReference type="SUPFAM" id="SSF56112">
    <property type="entry name" value="Protein kinase-like (PK-like)"/>
    <property type="match status" value="1"/>
</dbReference>
<dbReference type="SMART" id="SM00220">
    <property type="entry name" value="S_TKc"/>
    <property type="match status" value="1"/>
</dbReference>
<dbReference type="PANTHER" id="PTHR24348">
    <property type="entry name" value="SERINE/THREONINE-PROTEIN KINASE UNC-51-RELATED"/>
    <property type="match status" value="1"/>
</dbReference>
<reference evidence="7" key="1">
    <citation type="submission" date="2020-02" db="EMBL/GenBank/DDBJ databases">
        <authorList>
            <person name="Palmer J.M."/>
        </authorList>
    </citation>
    <scope>NUCLEOTIDE SEQUENCE</scope>
    <source>
        <strain evidence="7">EPUS1.4</strain>
        <tissue evidence="7">Thallus</tissue>
    </source>
</reference>
<sequence>MPYFPLGNLEDLHGESPITEEEKVSLLFQALNALKYLPPRGVAHRDLKPANILVASRSPLNIQLADFGLANDKPDLETLCGTQLYTAPEVYLGKKYSALVDLWSLGVIIFQYVYGLPKATRQERGQHKNSRSMVEEWGLA</sequence>
<dbReference type="GO" id="GO:0005524">
    <property type="term" value="F:ATP binding"/>
    <property type="evidence" value="ECO:0007669"/>
    <property type="project" value="InterPro"/>
</dbReference>
<organism evidence="7 8">
    <name type="scientific">Endocarpon pusillum</name>
    <dbReference type="NCBI Taxonomy" id="364733"/>
    <lineage>
        <taxon>Eukaryota</taxon>
        <taxon>Fungi</taxon>
        <taxon>Dikarya</taxon>
        <taxon>Ascomycota</taxon>
        <taxon>Pezizomycotina</taxon>
        <taxon>Eurotiomycetes</taxon>
        <taxon>Chaetothyriomycetidae</taxon>
        <taxon>Verrucariales</taxon>
        <taxon>Verrucariaceae</taxon>
        <taxon>Endocarpon</taxon>
    </lineage>
</organism>
<dbReference type="InterPro" id="IPR011009">
    <property type="entry name" value="Kinase-like_dom_sf"/>
</dbReference>
<proteinExistence type="predicted"/>
<dbReference type="InterPro" id="IPR045269">
    <property type="entry name" value="Atg1-like"/>
</dbReference>
<evidence type="ECO:0000256" key="3">
    <source>
        <dbReference type="ARBA" id="ARBA00019599"/>
    </source>
</evidence>
<evidence type="ECO:0000259" key="6">
    <source>
        <dbReference type="PROSITE" id="PS50011"/>
    </source>
</evidence>
<feature type="domain" description="Protein kinase" evidence="6">
    <location>
        <begin position="1"/>
        <end position="140"/>
    </location>
</feature>
<dbReference type="GO" id="GO:0034045">
    <property type="term" value="C:phagophore assembly site membrane"/>
    <property type="evidence" value="ECO:0007669"/>
    <property type="project" value="UniProtKB-SubCell"/>
</dbReference>
<comment type="subcellular location">
    <subcellularLocation>
        <location evidence="1">Preautophagosomal structure membrane</location>
        <topology evidence="1">Peripheral membrane protein</topology>
    </subcellularLocation>
</comment>
<dbReference type="GO" id="GO:0010506">
    <property type="term" value="P:regulation of autophagy"/>
    <property type="evidence" value="ECO:0007669"/>
    <property type="project" value="InterPro"/>
</dbReference>
<keyword evidence="4" id="KW-0072">Autophagy</keyword>
<evidence type="ECO:0000313" key="8">
    <source>
        <dbReference type="Proteomes" id="UP000606974"/>
    </source>
</evidence>